<feature type="region of interest" description="Disordered" evidence="1">
    <location>
        <begin position="456"/>
        <end position="514"/>
    </location>
</feature>
<feature type="compositionally biased region" description="Basic and acidic residues" evidence="1">
    <location>
        <begin position="73"/>
        <end position="91"/>
    </location>
</feature>
<name>A0AAN6VIR0_9PEZI</name>
<sequence>MGSRKSSLSISSGPVAPGAGSGPFPRRERSPSDAGELCIVDGRNRDEDEPDRSTVGTPYTPRSLNPRAQEYAAGERRAGKDETDASVHGEEDAPTPGAATPDEHTPEAAEVSTDGVTPHTPSSSGCSDASDSCDEGGGRPTPKADDNIIHEVCDQVLPQAFGVQLEDLALAGAVSAVYKSVSYCLDELSHIVLNSGLGNTGILISESTRGRTGSSTVPIWPAGATADSVGAGGGDGGSQGNGGGNRKRANGGHDGADPGDGAGDGSPAGGKRQKVSPTHYQAAGMHFSCPFRKRNPVRFNVRDFQSCAVQPFSDMTLLKRAMRTQKALDEHVSVGRDQICTPQKVLSSADPEDGITLGVEELLNERKADGKIHSWDSLWRLLFPEDCDILESDFVPPTELDEVYAQFNTDDCSRELRQRIQEGPGPTGDTESMLAIFSSHIKSVFEACRLKKSGVAGGHKRMRLQAPQQKTRTCRRNSVRLTPGHPTAGRRGSGPSDSSISSPVVTPSSTNTLGSLEQPLMVEPHPQMSYAPLTGGYHGGAEPDAARGFVQTSLVPGPGTIPNASQGGRSVTVAPPAHMNYLGFGGQSQDTVGMRRGQLEQHPRLLPIDSGIGLNATFLDQRATSFSNVSLFGPQNAYSAPGFGQRLPIDCLQAFPREMQGGLEQVFSPADPNMDPAMDFSEVPEMHDNRF</sequence>
<dbReference type="Proteomes" id="UP001302745">
    <property type="component" value="Unassembled WGS sequence"/>
</dbReference>
<dbReference type="PANTHER" id="PTHR38166:SF1">
    <property type="entry name" value="C2H2-TYPE DOMAIN-CONTAINING PROTEIN"/>
    <property type="match status" value="1"/>
</dbReference>
<feature type="compositionally biased region" description="Low complexity" evidence="1">
    <location>
        <begin position="210"/>
        <end position="229"/>
    </location>
</feature>
<feature type="compositionally biased region" description="Gly residues" evidence="1">
    <location>
        <begin position="258"/>
        <end position="268"/>
    </location>
</feature>
<dbReference type="EMBL" id="MU856980">
    <property type="protein sequence ID" value="KAK4152298.1"/>
    <property type="molecule type" value="Genomic_DNA"/>
</dbReference>
<feature type="region of interest" description="Disordered" evidence="1">
    <location>
        <begin position="1"/>
        <end position="145"/>
    </location>
</feature>
<gene>
    <name evidence="2" type="ORF">C8A00DRAFT_16381</name>
</gene>
<feature type="compositionally biased region" description="Polar residues" evidence="1">
    <location>
        <begin position="54"/>
        <end position="63"/>
    </location>
</feature>
<evidence type="ECO:0000313" key="3">
    <source>
        <dbReference type="Proteomes" id="UP001302745"/>
    </source>
</evidence>
<reference evidence="2" key="1">
    <citation type="journal article" date="2023" name="Mol. Phylogenet. Evol.">
        <title>Genome-scale phylogeny and comparative genomics of the fungal order Sordariales.</title>
        <authorList>
            <person name="Hensen N."/>
            <person name="Bonometti L."/>
            <person name="Westerberg I."/>
            <person name="Brannstrom I.O."/>
            <person name="Guillou S."/>
            <person name="Cros-Aarteil S."/>
            <person name="Calhoun S."/>
            <person name="Haridas S."/>
            <person name="Kuo A."/>
            <person name="Mondo S."/>
            <person name="Pangilinan J."/>
            <person name="Riley R."/>
            <person name="LaButti K."/>
            <person name="Andreopoulos B."/>
            <person name="Lipzen A."/>
            <person name="Chen C."/>
            <person name="Yan M."/>
            <person name="Daum C."/>
            <person name="Ng V."/>
            <person name="Clum A."/>
            <person name="Steindorff A."/>
            <person name="Ohm R.A."/>
            <person name="Martin F."/>
            <person name="Silar P."/>
            <person name="Natvig D.O."/>
            <person name="Lalanne C."/>
            <person name="Gautier V."/>
            <person name="Ament-Velasquez S.L."/>
            <person name="Kruys A."/>
            <person name="Hutchinson M.I."/>
            <person name="Powell A.J."/>
            <person name="Barry K."/>
            <person name="Miller A.N."/>
            <person name="Grigoriev I.V."/>
            <person name="Debuchy R."/>
            <person name="Gladieux P."/>
            <person name="Hiltunen Thoren M."/>
            <person name="Johannesson H."/>
        </authorList>
    </citation>
    <scope>NUCLEOTIDE SEQUENCE</scope>
    <source>
        <strain evidence="2">CBS 538.74</strain>
    </source>
</reference>
<feature type="region of interest" description="Disordered" evidence="1">
    <location>
        <begin position="208"/>
        <end position="277"/>
    </location>
</feature>
<accession>A0AAN6VIR0</accession>
<comment type="caution">
    <text evidence="2">The sequence shown here is derived from an EMBL/GenBank/DDBJ whole genome shotgun (WGS) entry which is preliminary data.</text>
</comment>
<organism evidence="2 3">
    <name type="scientific">Chaetomidium leptoderma</name>
    <dbReference type="NCBI Taxonomy" id="669021"/>
    <lineage>
        <taxon>Eukaryota</taxon>
        <taxon>Fungi</taxon>
        <taxon>Dikarya</taxon>
        <taxon>Ascomycota</taxon>
        <taxon>Pezizomycotina</taxon>
        <taxon>Sordariomycetes</taxon>
        <taxon>Sordariomycetidae</taxon>
        <taxon>Sordariales</taxon>
        <taxon>Chaetomiaceae</taxon>
        <taxon>Chaetomidium</taxon>
    </lineage>
</organism>
<keyword evidence="3" id="KW-1185">Reference proteome</keyword>
<dbReference type="PANTHER" id="PTHR38166">
    <property type="entry name" value="C2H2-TYPE DOMAIN-CONTAINING PROTEIN-RELATED"/>
    <property type="match status" value="1"/>
</dbReference>
<evidence type="ECO:0000313" key="2">
    <source>
        <dbReference type="EMBL" id="KAK4152298.1"/>
    </source>
</evidence>
<evidence type="ECO:0000256" key="1">
    <source>
        <dbReference type="SAM" id="MobiDB-lite"/>
    </source>
</evidence>
<feature type="compositionally biased region" description="Low complexity" evidence="1">
    <location>
        <begin position="493"/>
        <end position="510"/>
    </location>
</feature>
<protein>
    <submittedName>
        <fullName evidence="2">Uncharacterized protein</fullName>
    </submittedName>
</protein>
<reference evidence="2" key="2">
    <citation type="submission" date="2023-05" db="EMBL/GenBank/DDBJ databases">
        <authorList>
            <consortium name="Lawrence Berkeley National Laboratory"/>
            <person name="Steindorff A."/>
            <person name="Hensen N."/>
            <person name="Bonometti L."/>
            <person name="Westerberg I."/>
            <person name="Brannstrom I.O."/>
            <person name="Guillou S."/>
            <person name="Cros-Aarteil S."/>
            <person name="Calhoun S."/>
            <person name="Haridas S."/>
            <person name="Kuo A."/>
            <person name="Mondo S."/>
            <person name="Pangilinan J."/>
            <person name="Riley R."/>
            <person name="Labutti K."/>
            <person name="Andreopoulos B."/>
            <person name="Lipzen A."/>
            <person name="Chen C."/>
            <person name="Yanf M."/>
            <person name="Daum C."/>
            <person name="Ng V."/>
            <person name="Clum A."/>
            <person name="Ohm R."/>
            <person name="Martin F."/>
            <person name="Silar P."/>
            <person name="Natvig D."/>
            <person name="Lalanne C."/>
            <person name="Gautier V."/>
            <person name="Ament-Velasquez S.L."/>
            <person name="Kruys A."/>
            <person name="Hutchinson M.I."/>
            <person name="Powell A.J."/>
            <person name="Barry K."/>
            <person name="Miller A.N."/>
            <person name="Grigoriev I.V."/>
            <person name="Debuchy R."/>
            <person name="Gladieux P."/>
            <person name="Thoren M.H."/>
            <person name="Johannesson H."/>
        </authorList>
    </citation>
    <scope>NUCLEOTIDE SEQUENCE</scope>
    <source>
        <strain evidence="2">CBS 538.74</strain>
    </source>
</reference>
<feature type="compositionally biased region" description="Gly residues" evidence="1">
    <location>
        <begin position="230"/>
        <end position="244"/>
    </location>
</feature>
<feature type="compositionally biased region" description="Low complexity" evidence="1">
    <location>
        <begin position="1"/>
        <end position="24"/>
    </location>
</feature>
<dbReference type="AlphaFoldDB" id="A0AAN6VIR0"/>
<proteinExistence type="predicted"/>